<gene>
    <name evidence="2" type="ORF">F3Y22_tig00112349pilonHSYRG00027</name>
</gene>
<feature type="chain" id="PRO_5025626383" evidence="1">
    <location>
        <begin position="21"/>
        <end position="242"/>
    </location>
</feature>
<dbReference type="PANTHER" id="PTHR14363:SF21">
    <property type="entry name" value="HEPARANASE-LIKE PROTEIN 1"/>
    <property type="match status" value="1"/>
</dbReference>
<feature type="signal peptide" evidence="1">
    <location>
        <begin position="1"/>
        <end position="20"/>
    </location>
</feature>
<sequence>MEQLLLMGLLVLLEPTITSSVLHSIGGLLISVIITSVHGTMHLTCLILCLPKLSKSPCYPFVKTKHGLFGFSKGCLQMNRWDELNRFFNAIRQTLIGGNYGPLNATTYVPSPDYYRQDASPFLQSYAHCSKGRAEVTLLVINLSSTTTFVIDVRSSINNIKLATEKHNTGRKSISSSLKNAVSRVGIEASSDEDLYREEYHLNTGNIPGLDPVRVNSKFPISIAPLSIAFIVFPDFVAPACG</sequence>
<name>A0A6A2Y918_HIBSY</name>
<dbReference type="AlphaFoldDB" id="A0A6A2Y918"/>
<dbReference type="InterPro" id="IPR005199">
    <property type="entry name" value="Glyco_hydro_79"/>
</dbReference>
<dbReference type="GO" id="GO:0004566">
    <property type="term" value="F:beta-glucuronidase activity"/>
    <property type="evidence" value="ECO:0007669"/>
    <property type="project" value="TreeGrafter"/>
</dbReference>
<evidence type="ECO:0000313" key="3">
    <source>
        <dbReference type="Proteomes" id="UP000436088"/>
    </source>
</evidence>
<dbReference type="Proteomes" id="UP000436088">
    <property type="component" value="Unassembled WGS sequence"/>
</dbReference>
<dbReference type="EMBL" id="VEPZ02001559">
    <property type="protein sequence ID" value="KAE8668017.1"/>
    <property type="molecule type" value="Genomic_DNA"/>
</dbReference>
<proteinExistence type="predicted"/>
<accession>A0A6A2Y918</accession>
<reference evidence="2" key="1">
    <citation type="submission" date="2019-09" db="EMBL/GenBank/DDBJ databases">
        <title>Draft genome information of white flower Hibiscus syriacus.</title>
        <authorList>
            <person name="Kim Y.-M."/>
        </authorList>
    </citation>
    <scope>NUCLEOTIDE SEQUENCE [LARGE SCALE GENOMIC DNA]</scope>
    <source>
        <strain evidence="2">YM2019G1</strain>
    </source>
</reference>
<protein>
    <submittedName>
        <fullName evidence="2">Detected protein of confused Function</fullName>
    </submittedName>
</protein>
<dbReference type="PANTHER" id="PTHR14363">
    <property type="entry name" value="HEPARANASE-RELATED"/>
    <property type="match status" value="1"/>
</dbReference>
<organism evidence="2 3">
    <name type="scientific">Hibiscus syriacus</name>
    <name type="common">Rose of Sharon</name>
    <dbReference type="NCBI Taxonomy" id="106335"/>
    <lineage>
        <taxon>Eukaryota</taxon>
        <taxon>Viridiplantae</taxon>
        <taxon>Streptophyta</taxon>
        <taxon>Embryophyta</taxon>
        <taxon>Tracheophyta</taxon>
        <taxon>Spermatophyta</taxon>
        <taxon>Magnoliopsida</taxon>
        <taxon>eudicotyledons</taxon>
        <taxon>Gunneridae</taxon>
        <taxon>Pentapetalae</taxon>
        <taxon>rosids</taxon>
        <taxon>malvids</taxon>
        <taxon>Malvales</taxon>
        <taxon>Malvaceae</taxon>
        <taxon>Malvoideae</taxon>
        <taxon>Hibiscus</taxon>
    </lineage>
</organism>
<evidence type="ECO:0000256" key="1">
    <source>
        <dbReference type="SAM" id="SignalP"/>
    </source>
</evidence>
<keyword evidence="1" id="KW-0732">Signal</keyword>
<evidence type="ECO:0000313" key="2">
    <source>
        <dbReference type="EMBL" id="KAE8668017.1"/>
    </source>
</evidence>
<comment type="caution">
    <text evidence="2">The sequence shown here is derived from an EMBL/GenBank/DDBJ whole genome shotgun (WGS) entry which is preliminary data.</text>
</comment>
<dbReference type="Pfam" id="PF03662">
    <property type="entry name" value="Glyco_hydro_79n"/>
    <property type="match status" value="1"/>
</dbReference>
<dbReference type="GO" id="GO:0009505">
    <property type="term" value="C:plant-type cell wall"/>
    <property type="evidence" value="ECO:0007669"/>
    <property type="project" value="TreeGrafter"/>
</dbReference>
<dbReference type="GO" id="GO:0016020">
    <property type="term" value="C:membrane"/>
    <property type="evidence" value="ECO:0007669"/>
    <property type="project" value="InterPro"/>
</dbReference>
<keyword evidence="3" id="KW-1185">Reference proteome</keyword>